<gene>
    <name evidence="1" type="ORF">O3M35_001161</name>
</gene>
<comment type="caution">
    <text evidence="1">The sequence shown here is derived from an EMBL/GenBank/DDBJ whole genome shotgun (WGS) entry which is preliminary data.</text>
</comment>
<organism evidence="1 2">
    <name type="scientific">Rhynocoris fuscipes</name>
    <dbReference type="NCBI Taxonomy" id="488301"/>
    <lineage>
        <taxon>Eukaryota</taxon>
        <taxon>Metazoa</taxon>
        <taxon>Ecdysozoa</taxon>
        <taxon>Arthropoda</taxon>
        <taxon>Hexapoda</taxon>
        <taxon>Insecta</taxon>
        <taxon>Pterygota</taxon>
        <taxon>Neoptera</taxon>
        <taxon>Paraneoptera</taxon>
        <taxon>Hemiptera</taxon>
        <taxon>Heteroptera</taxon>
        <taxon>Panheteroptera</taxon>
        <taxon>Cimicomorpha</taxon>
        <taxon>Reduviidae</taxon>
        <taxon>Harpactorinae</taxon>
        <taxon>Harpactorini</taxon>
        <taxon>Rhynocoris</taxon>
    </lineage>
</organism>
<keyword evidence="2" id="KW-1185">Reference proteome</keyword>
<evidence type="ECO:0000313" key="1">
    <source>
        <dbReference type="EMBL" id="KAK9512831.1"/>
    </source>
</evidence>
<dbReference type="EMBL" id="JAPXFL010000001">
    <property type="protein sequence ID" value="KAK9512831.1"/>
    <property type="molecule type" value="Genomic_DNA"/>
</dbReference>
<sequence>MAPVSCLEIIDWKEEKCEGVNVTKPEVLSCFTRDWNGNIPIKALIEPLDDFENWRNMNDAIVKEYNFTTDRNTLSYIMNTPFEIMEDKRKWTILAKYDGDTINLKQENNTILSETLNKHYDQLKRYLFIGNPQKLNSKTTSLFYQSIYDIIQINIGDNRVLYSAECPAVDTNEGQMNFEKFIKSERIFCDIIDINEFRLDRIQYNPFWWSKAKLSNARLGFIGVCNSVEDRLQNIIKFNTDIFVDTTKYENLWSPIAAWTFLDMFLSFVKQEFKYIKAKYRNKCLLKFTSYDNNKEAISCEPLIEKTLLDGSVCYEPLL</sequence>
<reference evidence="1 2" key="1">
    <citation type="submission" date="2022-12" db="EMBL/GenBank/DDBJ databases">
        <title>Chromosome-level genome assembly of true bugs.</title>
        <authorList>
            <person name="Ma L."/>
            <person name="Li H."/>
        </authorList>
    </citation>
    <scope>NUCLEOTIDE SEQUENCE [LARGE SCALE GENOMIC DNA]</scope>
    <source>
        <strain evidence="1">Lab_2022b</strain>
    </source>
</reference>
<proteinExistence type="predicted"/>
<name>A0AAW1DQA5_9HEMI</name>
<accession>A0AAW1DQA5</accession>
<protein>
    <recommendedName>
        <fullName evidence="3">Decapping nuclease</fullName>
    </recommendedName>
</protein>
<dbReference type="AlphaFoldDB" id="A0AAW1DQA5"/>
<evidence type="ECO:0000313" key="2">
    <source>
        <dbReference type="Proteomes" id="UP001461498"/>
    </source>
</evidence>
<evidence type="ECO:0008006" key="3">
    <source>
        <dbReference type="Google" id="ProtNLM"/>
    </source>
</evidence>
<dbReference type="Proteomes" id="UP001461498">
    <property type="component" value="Unassembled WGS sequence"/>
</dbReference>